<evidence type="ECO:0000313" key="2">
    <source>
        <dbReference type="Proteomes" id="UP000435243"/>
    </source>
</evidence>
<keyword evidence="2" id="KW-1185">Reference proteome</keyword>
<protein>
    <recommendedName>
        <fullName evidence="3">Baseplate protein J-like domain-containing protein</fullName>
    </recommendedName>
</protein>
<sequence length="501" mass="52888">MTAAASTYLARDYASMRRLLIAELEAAVPGAADLPVASIEMTLIEAMAYIGDYLSYAQDAAATEAYLQTCRQRLSAARHAVLLGKRLNEGCCARTLLQFDTGADAVELPAGTQALSRLAGHDAVHVGAADAAGDVAHAATGFSTLHPLTVRRENARFSLSDACPTLLAGACHAMLDARAKGLGRGDILLFRHVESGWAQGVRLSSVHVEGDETRVEWLPADALAPAIPTSGHWQVLGNIAVAEEGTAVELAEPVVLDRCGTAALVRAPAPAFAMPFDSDRAKGLPLAPQLACDPDMAEPVMWLDEQWDRQHAAWPFARWSARRDLLSIAPGTRAFVPEVIGDDLLRLRFADDPAHPVPGDVPAYATYRSGKGARGNIAANTLVHLVDADQRIRQVSNPLPASGGCDAEPLVTARRTILSRCEGAAPGRCVTPADYAALVARHEDVAGASGAPTFANGLRRIDISVRRGAGRSVDADFRRALLDLIAPACLLGDVVHIGDAG</sequence>
<organism evidence="1 2">
    <name type="scientific">Alteraurantiacibacter aestuarii</name>
    <dbReference type="NCBI Taxonomy" id="650004"/>
    <lineage>
        <taxon>Bacteria</taxon>
        <taxon>Pseudomonadati</taxon>
        <taxon>Pseudomonadota</taxon>
        <taxon>Alphaproteobacteria</taxon>
        <taxon>Sphingomonadales</taxon>
        <taxon>Erythrobacteraceae</taxon>
        <taxon>Alteraurantiacibacter</taxon>
    </lineage>
</organism>
<dbReference type="OrthoDB" id="9796131at2"/>
<dbReference type="Proteomes" id="UP000435243">
    <property type="component" value="Unassembled WGS sequence"/>
</dbReference>
<name>A0A844ZHS9_9SPHN</name>
<evidence type="ECO:0000313" key="1">
    <source>
        <dbReference type="EMBL" id="MXO88051.1"/>
    </source>
</evidence>
<dbReference type="EMBL" id="WTYY01000002">
    <property type="protein sequence ID" value="MXO88051.1"/>
    <property type="molecule type" value="Genomic_DNA"/>
</dbReference>
<proteinExistence type="predicted"/>
<accession>A0A844ZHS9</accession>
<comment type="caution">
    <text evidence="1">The sequence shown here is derived from an EMBL/GenBank/DDBJ whole genome shotgun (WGS) entry which is preliminary data.</text>
</comment>
<dbReference type="AlphaFoldDB" id="A0A844ZHS9"/>
<gene>
    <name evidence="1" type="ORF">GRI32_04780</name>
</gene>
<dbReference type="RefSeq" id="WP_160589985.1">
    <property type="nucleotide sequence ID" value="NZ_BAAAFP010000002.1"/>
</dbReference>
<evidence type="ECO:0008006" key="3">
    <source>
        <dbReference type="Google" id="ProtNLM"/>
    </source>
</evidence>
<reference evidence="1 2" key="1">
    <citation type="submission" date="2019-12" db="EMBL/GenBank/DDBJ databases">
        <title>Genomic-based taxomic classification of the family Erythrobacteraceae.</title>
        <authorList>
            <person name="Xu L."/>
        </authorList>
    </citation>
    <scope>NUCLEOTIDE SEQUENCE [LARGE SCALE GENOMIC DNA]</scope>
    <source>
        <strain evidence="1 2">JCM 16339</strain>
    </source>
</reference>